<evidence type="ECO:0000313" key="2">
    <source>
        <dbReference type="EMBL" id="KAK0747747.1"/>
    </source>
</evidence>
<accession>A0AA40EY85</accession>
<keyword evidence="3" id="KW-1185">Reference proteome</keyword>
<dbReference type="Proteomes" id="UP001172159">
    <property type="component" value="Unassembled WGS sequence"/>
</dbReference>
<dbReference type="AlphaFoldDB" id="A0AA40EY85"/>
<reference evidence="2" key="1">
    <citation type="submission" date="2023-06" db="EMBL/GenBank/DDBJ databases">
        <title>Genome-scale phylogeny and comparative genomics of the fungal order Sordariales.</title>
        <authorList>
            <consortium name="Lawrence Berkeley National Laboratory"/>
            <person name="Hensen N."/>
            <person name="Bonometti L."/>
            <person name="Westerberg I."/>
            <person name="Brannstrom I.O."/>
            <person name="Guillou S."/>
            <person name="Cros-Aarteil S."/>
            <person name="Calhoun S."/>
            <person name="Haridas S."/>
            <person name="Kuo A."/>
            <person name="Mondo S."/>
            <person name="Pangilinan J."/>
            <person name="Riley R."/>
            <person name="Labutti K."/>
            <person name="Andreopoulos B."/>
            <person name="Lipzen A."/>
            <person name="Chen C."/>
            <person name="Yanf M."/>
            <person name="Daum C."/>
            <person name="Ng V."/>
            <person name="Clum A."/>
            <person name="Steindorff A."/>
            <person name="Ohm R."/>
            <person name="Martin F."/>
            <person name="Silar P."/>
            <person name="Natvig D."/>
            <person name="Lalanne C."/>
            <person name="Gautier V."/>
            <person name="Ament-Velasquez S.L."/>
            <person name="Kruys A."/>
            <person name="Hutchinson M.I."/>
            <person name="Powell A.J."/>
            <person name="Barry K."/>
            <person name="Miller A.N."/>
            <person name="Grigoriev I.V."/>
            <person name="Debuchy R."/>
            <person name="Gladieux P."/>
            <person name="Thoren M.H."/>
            <person name="Johannesson H."/>
        </authorList>
    </citation>
    <scope>NUCLEOTIDE SEQUENCE</scope>
    <source>
        <strain evidence="2">CBS 540.89</strain>
    </source>
</reference>
<comment type="caution">
    <text evidence="2">The sequence shown here is derived from an EMBL/GenBank/DDBJ whole genome shotgun (WGS) entry which is preliminary data.</text>
</comment>
<evidence type="ECO:0000256" key="1">
    <source>
        <dbReference type="SAM" id="MobiDB-lite"/>
    </source>
</evidence>
<name>A0AA40EY85_9PEZI</name>
<sequence length="153" mass="17174">MIPFSPTIRQLGQAGEVLVGTTQWDWSACYTGTYTYDISMALRSPSSSFGKGPDLVSCKRIQNLMNRGTFIPGHISRWRRFWRLDPGKLPSVVPLNDTFPQNPATNGPFPHRQTSAKYKQHAQEGEPSETVHPPSFTPTPLLRDTVQSRAMPF</sequence>
<protein>
    <submittedName>
        <fullName evidence="2">Uncharacterized protein</fullName>
    </submittedName>
</protein>
<organism evidence="2 3">
    <name type="scientific">Apiosordaria backusii</name>
    <dbReference type="NCBI Taxonomy" id="314023"/>
    <lineage>
        <taxon>Eukaryota</taxon>
        <taxon>Fungi</taxon>
        <taxon>Dikarya</taxon>
        <taxon>Ascomycota</taxon>
        <taxon>Pezizomycotina</taxon>
        <taxon>Sordariomycetes</taxon>
        <taxon>Sordariomycetidae</taxon>
        <taxon>Sordariales</taxon>
        <taxon>Lasiosphaeriaceae</taxon>
        <taxon>Apiosordaria</taxon>
    </lineage>
</organism>
<dbReference type="EMBL" id="JAUKTV010000001">
    <property type="protein sequence ID" value="KAK0747747.1"/>
    <property type="molecule type" value="Genomic_DNA"/>
</dbReference>
<evidence type="ECO:0000313" key="3">
    <source>
        <dbReference type="Proteomes" id="UP001172159"/>
    </source>
</evidence>
<proteinExistence type="predicted"/>
<gene>
    <name evidence="2" type="ORF">B0T21DRAFT_446600</name>
</gene>
<feature type="region of interest" description="Disordered" evidence="1">
    <location>
        <begin position="98"/>
        <end position="153"/>
    </location>
</feature>